<dbReference type="Gene3D" id="3.40.920.10">
    <property type="entry name" value="Pyruvate-ferredoxin oxidoreductase, PFOR, domain III"/>
    <property type="match status" value="1"/>
</dbReference>
<evidence type="ECO:0000313" key="3">
    <source>
        <dbReference type="EMBL" id="GAH99516.1"/>
    </source>
</evidence>
<dbReference type="InterPro" id="IPR002869">
    <property type="entry name" value="Pyrv_flavodox_OxRed_cen"/>
</dbReference>
<accession>X1JXU3</accession>
<dbReference type="GO" id="GO:0016903">
    <property type="term" value="F:oxidoreductase activity, acting on the aldehyde or oxo group of donors"/>
    <property type="evidence" value="ECO:0007669"/>
    <property type="project" value="InterPro"/>
</dbReference>
<dbReference type="InterPro" id="IPR019752">
    <property type="entry name" value="Pyrv/ketoisovalerate_OxRed_cat"/>
</dbReference>
<evidence type="ECO:0000259" key="2">
    <source>
        <dbReference type="Pfam" id="PF01558"/>
    </source>
</evidence>
<proteinExistence type="predicted"/>
<dbReference type="EMBL" id="BARV01001729">
    <property type="protein sequence ID" value="GAH99516.1"/>
    <property type="molecule type" value="Genomic_DNA"/>
</dbReference>
<evidence type="ECO:0000256" key="1">
    <source>
        <dbReference type="ARBA" id="ARBA00023002"/>
    </source>
</evidence>
<organism evidence="3">
    <name type="scientific">marine sediment metagenome</name>
    <dbReference type="NCBI Taxonomy" id="412755"/>
    <lineage>
        <taxon>unclassified sequences</taxon>
        <taxon>metagenomes</taxon>
        <taxon>ecological metagenomes</taxon>
    </lineage>
</organism>
<comment type="caution">
    <text evidence="3">The sequence shown here is derived from an EMBL/GenBank/DDBJ whole genome shotgun (WGS) entry which is preliminary data.</text>
</comment>
<dbReference type="SUPFAM" id="SSF53323">
    <property type="entry name" value="Pyruvate-ferredoxin oxidoreductase, PFOR, domain III"/>
    <property type="match status" value="1"/>
</dbReference>
<reference evidence="3" key="1">
    <citation type="journal article" date="2014" name="Front. Microbiol.">
        <title>High frequency of phylogenetically diverse reductive dehalogenase-homologous genes in deep subseafloor sedimentary metagenomes.</title>
        <authorList>
            <person name="Kawai M."/>
            <person name="Futagami T."/>
            <person name="Toyoda A."/>
            <person name="Takaki Y."/>
            <person name="Nishi S."/>
            <person name="Hori S."/>
            <person name="Arai W."/>
            <person name="Tsubouchi T."/>
            <person name="Morono Y."/>
            <person name="Uchiyama I."/>
            <person name="Ito T."/>
            <person name="Fujiyama A."/>
            <person name="Inagaki F."/>
            <person name="Takami H."/>
        </authorList>
    </citation>
    <scope>NUCLEOTIDE SEQUENCE</scope>
    <source>
        <strain evidence="3">Expedition CK06-06</strain>
    </source>
</reference>
<protein>
    <recommendedName>
        <fullName evidence="2">Pyruvate/ketoisovalerate oxidoreductase catalytic domain-containing protein</fullName>
    </recommendedName>
</protein>
<keyword evidence="1" id="KW-0560">Oxidoreductase</keyword>
<dbReference type="AlphaFoldDB" id="X1JXU3"/>
<dbReference type="InterPro" id="IPR052554">
    <property type="entry name" value="2-oxoglutarate_synth_KorC"/>
</dbReference>
<dbReference type="PANTHER" id="PTHR42730">
    <property type="entry name" value="2-OXOGLUTARATE SYNTHASE SUBUNIT KORC"/>
    <property type="match status" value="1"/>
</dbReference>
<gene>
    <name evidence="3" type="ORF">S06H3_04825</name>
</gene>
<dbReference type="Pfam" id="PF01558">
    <property type="entry name" value="POR"/>
    <property type="match status" value="1"/>
</dbReference>
<name>X1JXU3_9ZZZZ</name>
<feature type="domain" description="Pyruvate/ketoisovalerate oxidoreductase catalytic" evidence="2">
    <location>
        <begin position="1"/>
        <end position="83"/>
    </location>
</feature>
<feature type="non-terminal residue" evidence="3">
    <location>
        <position position="83"/>
    </location>
</feature>
<dbReference type="PANTHER" id="PTHR42730:SF1">
    <property type="entry name" value="2-OXOGLUTARATE SYNTHASE SUBUNIT KORC"/>
    <property type="match status" value="1"/>
</dbReference>
<sequence>MKEGGLVIVDSSLVRWVPWDKVARLPFQQIATNTGERRAINMAALGAVASLCPIVSSASLVKVMAKRLPASKVEANRLAFNEA</sequence>